<evidence type="ECO:0000313" key="8">
    <source>
        <dbReference type="Proteomes" id="UP000218267"/>
    </source>
</evidence>
<gene>
    <name evidence="7" type="ORF">ALGA_2089</name>
</gene>
<dbReference type="InterPro" id="IPR011006">
    <property type="entry name" value="CheY-like_superfamily"/>
</dbReference>
<dbReference type="PRINTS" id="PR00038">
    <property type="entry name" value="HTHLUXR"/>
</dbReference>
<organism evidence="7 8">
    <name type="scientific">Labilibaculum antarcticum</name>
    <dbReference type="NCBI Taxonomy" id="1717717"/>
    <lineage>
        <taxon>Bacteria</taxon>
        <taxon>Pseudomonadati</taxon>
        <taxon>Bacteroidota</taxon>
        <taxon>Bacteroidia</taxon>
        <taxon>Marinilabiliales</taxon>
        <taxon>Marinifilaceae</taxon>
        <taxon>Labilibaculum</taxon>
    </lineage>
</organism>
<dbReference type="GO" id="GO:0000160">
    <property type="term" value="P:phosphorelay signal transduction system"/>
    <property type="evidence" value="ECO:0007669"/>
    <property type="project" value="InterPro"/>
</dbReference>
<evidence type="ECO:0008006" key="9">
    <source>
        <dbReference type="Google" id="ProtNLM"/>
    </source>
</evidence>
<evidence type="ECO:0000256" key="1">
    <source>
        <dbReference type="ARBA" id="ARBA00023015"/>
    </source>
</evidence>
<dbReference type="PROSITE" id="PS50043">
    <property type="entry name" value="HTH_LUXR_2"/>
    <property type="match status" value="1"/>
</dbReference>
<evidence type="ECO:0000256" key="2">
    <source>
        <dbReference type="ARBA" id="ARBA00023125"/>
    </source>
</evidence>
<evidence type="ECO:0000259" key="5">
    <source>
        <dbReference type="PROSITE" id="PS50043"/>
    </source>
</evidence>
<dbReference type="PANTHER" id="PTHR44688:SF16">
    <property type="entry name" value="DNA-BINDING TRANSCRIPTIONAL ACTIVATOR DEVR_DOSR"/>
    <property type="match status" value="1"/>
</dbReference>
<dbReference type="PROSITE" id="PS50110">
    <property type="entry name" value="RESPONSE_REGULATORY"/>
    <property type="match status" value="1"/>
</dbReference>
<dbReference type="Gene3D" id="3.40.50.2300">
    <property type="match status" value="1"/>
</dbReference>
<dbReference type="KEGG" id="mbas:ALGA_2089"/>
<feature type="domain" description="HTH luxR-type" evidence="5">
    <location>
        <begin position="124"/>
        <end position="189"/>
    </location>
</feature>
<dbReference type="SUPFAM" id="SSF46894">
    <property type="entry name" value="C-terminal effector domain of the bipartite response regulators"/>
    <property type="match status" value="1"/>
</dbReference>
<dbReference type="EMBL" id="AP018042">
    <property type="protein sequence ID" value="BAX80432.1"/>
    <property type="molecule type" value="Genomic_DNA"/>
</dbReference>
<sequence>MARSTILIADNSCIIRKGLRSILQNLENSEVLQLIDNKEEVCEIVNSSKPDILIINPNMLPADCADLKSKFINGNKLSLVLLSDKKKIKEEYKADAYINYLDEQDVILDLLQEIISAKNKNAIPDKNADTISSREKNILKHITLGLTNKEIADQLFISIHTVVTHRKNITQKLGIKSVSGLTVYAILHNIISMDEVK</sequence>
<proteinExistence type="predicted"/>
<dbReference type="RefSeq" id="WP_231706118.1">
    <property type="nucleotide sequence ID" value="NZ_AP018042.1"/>
</dbReference>
<accession>A0A1Y1CKA9</accession>
<name>A0A1Y1CKA9_9BACT</name>
<dbReference type="AlphaFoldDB" id="A0A1Y1CKA9"/>
<dbReference type="Gene3D" id="1.10.10.10">
    <property type="entry name" value="Winged helix-like DNA-binding domain superfamily/Winged helix DNA-binding domain"/>
    <property type="match status" value="1"/>
</dbReference>
<keyword evidence="3" id="KW-0804">Transcription</keyword>
<keyword evidence="1" id="KW-0805">Transcription regulation</keyword>
<protein>
    <recommendedName>
        <fullName evidence="9">DNA-binding response regulator</fullName>
    </recommendedName>
</protein>
<evidence type="ECO:0000256" key="3">
    <source>
        <dbReference type="ARBA" id="ARBA00023163"/>
    </source>
</evidence>
<dbReference type="Proteomes" id="UP000218267">
    <property type="component" value="Chromosome"/>
</dbReference>
<comment type="caution">
    <text evidence="4">Lacks conserved residue(s) required for the propagation of feature annotation.</text>
</comment>
<dbReference type="PANTHER" id="PTHR44688">
    <property type="entry name" value="DNA-BINDING TRANSCRIPTIONAL ACTIVATOR DEVR_DOSR"/>
    <property type="match status" value="1"/>
</dbReference>
<dbReference type="InterPro" id="IPR016032">
    <property type="entry name" value="Sig_transdc_resp-reg_C-effctor"/>
</dbReference>
<reference evidence="8" key="2">
    <citation type="journal article" date="2020" name="Antonie Van Leeuwenhoek">
        <title>Labilibaculum antarcticum sp. nov., a novel facultative anaerobic, psychrotorelant bacterium isolated from marine sediment of Antarctica.</title>
        <authorList>
            <person name="Watanabe M."/>
            <person name="Kojima H."/>
            <person name="Fukui M."/>
        </authorList>
    </citation>
    <scope>NUCLEOTIDE SEQUENCE [LARGE SCALE GENOMIC DNA]</scope>
    <source>
        <strain evidence="8">SPP2</strain>
    </source>
</reference>
<dbReference type="PROSITE" id="PS00622">
    <property type="entry name" value="HTH_LUXR_1"/>
    <property type="match status" value="1"/>
</dbReference>
<keyword evidence="2" id="KW-0238">DNA-binding</keyword>
<evidence type="ECO:0000256" key="4">
    <source>
        <dbReference type="PROSITE-ProRule" id="PRU00169"/>
    </source>
</evidence>
<dbReference type="GO" id="GO:0006355">
    <property type="term" value="P:regulation of DNA-templated transcription"/>
    <property type="evidence" value="ECO:0007669"/>
    <property type="project" value="InterPro"/>
</dbReference>
<dbReference type="CDD" id="cd06170">
    <property type="entry name" value="LuxR_C_like"/>
    <property type="match status" value="1"/>
</dbReference>
<dbReference type="InterPro" id="IPR001789">
    <property type="entry name" value="Sig_transdc_resp-reg_receiver"/>
</dbReference>
<dbReference type="InterPro" id="IPR036388">
    <property type="entry name" value="WH-like_DNA-bd_sf"/>
</dbReference>
<dbReference type="SMART" id="SM00421">
    <property type="entry name" value="HTH_LUXR"/>
    <property type="match status" value="1"/>
</dbReference>
<evidence type="ECO:0000259" key="6">
    <source>
        <dbReference type="PROSITE" id="PS50110"/>
    </source>
</evidence>
<dbReference type="InterPro" id="IPR000792">
    <property type="entry name" value="Tscrpt_reg_LuxR_C"/>
</dbReference>
<keyword evidence="8" id="KW-1185">Reference proteome</keyword>
<dbReference type="GO" id="GO:0003677">
    <property type="term" value="F:DNA binding"/>
    <property type="evidence" value="ECO:0007669"/>
    <property type="project" value="UniProtKB-KW"/>
</dbReference>
<evidence type="ECO:0000313" key="7">
    <source>
        <dbReference type="EMBL" id="BAX80432.1"/>
    </source>
</evidence>
<dbReference type="SUPFAM" id="SSF52172">
    <property type="entry name" value="CheY-like"/>
    <property type="match status" value="1"/>
</dbReference>
<feature type="domain" description="Response regulatory" evidence="6">
    <location>
        <begin position="5"/>
        <end position="115"/>
    </location>
</feature>
<dbReference type="Pfam" id="PF00196">
    <property type="entry name" value="GerE"/>
    <property type="match status" value="1"/>
</dbReference>
<reference evidence="7 8" key="1">
    <citation type="journal article" date="2018" name="Mar. Genomics">
        <title>Complete genome sequence of Marinifilaceae bacterium strain SPP2, isolated from the Antarctic marine sediment.</title>
        <authorList>
            <person name="Watanabe M."/>
            <person name="Kojima H."/>
            <person name="Fukui M."/>
        </authorList>
    </citation>
    <scope>NUCLEOTIDE SEQUENCE [LARGE SCALE GENOMIC DNA]</scope>
    <source>
        <strain evidence="7 8">SPP2</strain>
    </source>
</reference>